<evidence type="ECO:0000256" key="1">
    <source>
        <dbReference type="SAM" id="Phobius"/>
    </source>
</evidence>
<evidence type="ECO:0000313" key="3">
    <source>
        <dbReference type="Proteomes" id="UP000034201"/>
    </source>
</evidence>
<dbReference type="EMBL" id="LCQQ01000027">
    <property type="protein sequence ID" value="KKW20623.1"/>
    <property type="molecule type" value="Genomic_DNA"/>
</dbReference>
<feature type="transmembrane region" description="Helical" evidence="1">
    <location>
        <begin position="26"/>
        <end position="51"/>
    </location>
</feature>
<proteinExistence type="predicted"/>
<feature type="transmembrane region" description="Helical" evidence="1">
    <location>
        <begin position="71"/>
        <end position="90"/>
    </location>
</feature>
<name>A0A0G1WP80_9BACT</name>
<organism evidence="2 3">
    <name type="scientific">Candidatus Adlerbacteria bacterium GW2011_GWC1_50_9</name>
    <dbReference type="NCBI Taxonomy" id="1618608"/>
    <lineage>
        <taxon>Bacteria</taxon>
        <taxon>Candidatus Adleribacteriota</taxon>
    </lineage>
</organism>
<evidence type="ECO:0008006" key="4">
    <source>
        <dbReference type="Google" id="ProtNLM"/>
    </source>
</evidence>
<accession>A0A0G1WP80</accession>
<gene>
    <name evidence="2" type="ORF">UY61_C0027G0002</name>
</gene>
<keyword evidence="1" id="KW-0812">Transmembrane</keyword>
<dbReference type="Proteomes" id="UP000034201">
    <property type="component" value="Unassembled WGS sequence"/>
</dbReference>
<dbReference type="Pfam" id="PF12666">
    <property type="entry name" value="PrgI"/>
    <property type="match status" value="1"/>
</dbReference>
<protein>
    <recommendedName>
        <fullName evidence="4">PrgI family protein</fullName>
    </recommendedName>
</protein>
<sequence>MQRFQVPQFITVEDKIIGGFLTAKQFVYVATGIILIVIIFFSFAGFLALFLSFLVGASAAALAWGKIDGRPVPTFVMNALFFFIRPRVFVWKRAAKTAADEAELVVPPDAETIIKKSPKLSHSRLSELSWTLDTKLRDDILKVKP</sequence>
<keyword evidence="1" id="KW-1133">Transmembrane helix</keyword>
<comment type="caution">
    <text evidence="2">The sequence shown here is derived from an EMBL/GenBank/DDBJ whole genome shotgun (WGS) entry which is preliminary data.</text>
</comment>
<reference evidence="2 3" key="1">
    <citation type="journal article" date="2015" name="Nature">
        <title>rRNA introns, odd ribosomes, and small enigmatic genomes across a large radiation of phyla.</title>
        <authorList>
            <person name="Brown C.T."/>
            <person name="Hug L.A."/>
            <person name="Thomas B.C."/>
            <person name="Sharon I."/>
            <person name="Castelle C.J."/>
            <person name="Singh A."/>
            <person name="Wilkins M.J."/>
            <person name="Williams K.H."/>
            <person name="Banfield J.F."/>
        </authorList>
    </citation>
    <scope>NUCLEOTIDE SEQUENCE [LARGE SCALE GENOMIC DNA]</scope>
</reference>
<evidence type="ECO:0000313" key="2">
    <source>
        <dbReference type="EMBL" id="KKW20623.1"/>
    </source>
</evidence>
<keyword evidence="1" id="KW-0472">Membrane</keyword>
<dbReference type="InterPro" id="IPR024414">
    <property type="entry name" value="Uncharacterised_PrgI"/>
</dbReference>
<dbReference type="AlphaFoldDB" id="A0A0G1WP80"/>